<evidence type="ECO:0000256" key="11">
    <source>
        <dbReference type="PROSITE-ProRule" id="PRU00042"/>
    </source>
</evidence>
<dbReference type="PANTHER" id="PTHR24394">
    <property type="entry name" value="ZINC FINGER PROTEIN"/>
    <property type="match status" value="1"/>
</dbReference>
<comment type="caution">
    <text evidence="17">The sequence shown here is derived from an EMBL/GenBank/DDBJ whole genome shotgun (WGS) entry which is preliminary data.</text>
</comment>
<keyword evidence="6 13" id="KW-0862">Zinc</keyword>
<feature type="domain" description="C2H2-type" evidence="14">
    <location>
        <begin position="482"/>
        <end position="510"/>
    </location>
</feature>
<feature type="binding site" evidence="13">
    <location>
        <position position="205"/>
    </location>
    <ligand>
        <name>Zn(2+)</name>
        <dbReference type="ChEBI" id="CHEBI:29105"/>
    </ligand>
</feature>
<keyword evidence="7" id="KW-0805">Transcription regulation</keyword>
<feature type="binding site" evidence="13">
    <location>
        <position position="208"/>
    </location>
    <ligand>
        <name>Zn(2+)</name>
        <dbReference type="ChEBI" id="CHEBI:29105"/>
    </ligand>
</feature>
<dbReference type="PROSITE" id="PS00028">
    <property type="entry name" value="ZINC_FINGER_C2H2_1"/>
    <property type="match status" value="15"/>
</dbReference>
<dbReference type="InterPro" id="IPR012934">
    <property type="entry name" value="Znf_AD"/>
</dbReference>
<feature type="domain" description="C2H2-type" evidence="14">
    <location>
        <begin position="782"/>
        <end position="809"/>
    </location>
</feature>
<evidence type="ECO:0000256" key="10">
    <source>
        <dbReference type="ARBA" id="ARBA00023242"/>
    </source>
</evidence>
<dbReference type="PANTHER" id="PTHR24394:SF29">
    <property type="entry name" value="MYONEURIN"/>
    <property type="match status" value="1"/>
</dbReference>
<dbReference type="GO" id="GO:0000981">
    <property type="term" value="F:DNA-binding transcription factor activity, RNA polymerase II-specific"/>
    <property type="evidence" value="ECO:0007669"/>
    <property type="project" value="TreeGrafter"/>
</dbReference>
<feature type="domain" description="C2H2-type" evidence="14">
    <location>
        <begin position="754"/>
        <end position="781"/>
    </location>
</feature>
<dbReference type="Gene3D" id="3.30.160.60">
    <property type="entry name" value="Classic Zinc Finger"/>
    <property type="match status" value="12"/>
</dbReference>
<dbReference type="SUPFAM" id="SSF57667">
    <property type="entry name" value="beta-beta-alpha zinc fingers"/>
    <property type="match status" value="8"/>
</dbReference>
<reference evidence="17 18" key="1">
    <citation type="journal article" date="2021" name="J. Hered.">
        <title>A chromosome-level genome assembly of the parasitoid wasp, Cotesia glomerata (Hymenoptera: Braconidae).</title>
        <authorList>
            <person name="Pinto B.J."/>
            <person name="Weis J.J."/>
            <person name="Gamble T."/>
            <person name="Ode P.J."/>
            <person name="Paul R."/>
            <person name="Zaspel J.M."/>
        </authorList>
    </citation>
    <scope>NUCLEOTIDE SEQUENCE [LARGE SCALE GENOMIC DNA]</scope>
    <source>
        <strain evidence="17">CgM1</strain>
    </source>
</reference>
<sequence>MKVVCAASTCKYSSKNEDSSDIIFISFPNNEMSTVWAHNCGRPDLLIKSSIELHNNYYICSNHIEDRYFISKTDRIILTEGAVPTLFHHQLQLNNDSVSDSHYHDLKKYTPTTSGSNDDIINTMQLNNCINNVNDCSSTNFRDTVYTNDLHSTSSHINEISSNVSSIDSGDSNLNNYCNININIGQYEDDGDGNDDIGVRYSSLCRLCGQSISDGIDILSDKQINLKTIDKIHLHLPISIDPSESMPLKMCADCYDKLEISHSLVITSLQTEIRLRKYLNLPIKFNDEDRYRELISLHEIEINNEMCMDSTVSTVDDLAAITNKDKSSNISVLSSNISTAQVNQTVIQCPNDTPTKLDDRFKYVLQSDLNNLLLEPLTSLESANNTPNSPVVENNVESLIMENDQQQSPAQISLSSRNDKRDIVENIFNGEQTFEDTNALYNNQNGSPAFRCKKCKDLFNKEEDLLIHDLYHTRTTYPDQERKCGHCSSSFFNRKDLQNHISEKHSGLQMLFKCGICDKVYEKRSSLDVHEATHRQDKPYLCDLCGKSFKHSNNLRGHKRTHLDVAMKKRHNCEICGNAFRSRFHLKEHINQHNGDKPNKCEQCEKAFSKRIQLRQHRLSHGLNKHTCPICGVSFNRRSNMNTHMKRHAKNDGMYTCSVCESSFKSMSELKLHRKEHTENDILESIKKKCNDKEIYQCKICSRAFSKRAALLNHERTHNGTQPRVECDICGKKLANKSSLKYHTKSIHSTERPHTCQFCDEAFVTKEARLIHERIHTGERPYVCKICNMQYRCSSNLSQHMKVHSEVRPHTCQQCNKSFTRKGALTIHERTHTGIKLFTCTICDKIFSQKSELIKHIKVHQVHKVLSCEYCNQIFYSKTDISKHFDSVHKIYSNNTNGSLINDKRIVITENLDIYSLDINTCNIKESTGE</sequence>
<gene>
    <name evidence="17" type="ORF">KQX54_021008</name>
</gene>
<dbReference type="Proteomes" id="UP000826195">
    <property type="component" value="Unassembled WGS sequence"/>
</dbReference>
<feature type="domain" description="C2H2-type" evidence="14">
    <location>
        <begin position="810"/>
        <end position="837"/>
    </location>
</feature>
<dbReference type="GO" id="GO:0008270">
    <property type="term" value="F:zinc ion binding"/>
    <property type="evidence" value="ECO:0007669"/>
    <property type="project" value="UniProtKB-UniRule"/>
</dbReference>
<feature type="binding site" evidence="13">
    <location>
        <position position="254"/>
    </location>
    <ligand>
        <name>Zn(2+)</name>
        <dbReference type="ChEBI" id="CHEBI:29105"/>
    </ligand>
</feature>
<dbReference type="GO" id="GO:0048598">
    <property type="term" value="P:embryonic morphogenesis"/>
    <property type="evidence" value="ECO:0007669"/>
    <property type="project" value="UniProtKB-ARBA"/>
</dbReference>
<evidence type="ECO:0000256" key="3">
    <source>
        <dbReference type="ARBA" id="ARBA00022723"/>
    </source>
</evidence>
<evidence type="ECO:0000256" key="8">
    <source>
        <dbReference type="ARBA" id="ARBA00023125"/>
    </source>
</evidence>
<organism evidence="17 18">
    <name type="scientific">Cotesia glomerata</name>
    <name type="common">Lepidopteran parasitic wasp</name>
    <name type="synonym">Apanteles glomeratus</name>
    <dbReference type="NCBI Taxonomy" id="32391"/>
    <lineage>
        <taxon>Eukaryota</taxon>
        <taxon>Metazoa</taxon>
        <taxon>Ecdysozoa</taxon>
        <taxon>Arthropoda</taxon>
        <taxon>Hexapoda</taxon>
        <taxon>Insecta</taxon>
        <taxon>Pterygota</taxon>
        <taxon>Neoptera</taxon>
        <taxon>Endopterygota</taxon>
        <taxon>Hymenoptera</taxon>
        <taxon>Apocrita</taxon>
        <taxon>Ichneumonoidea</taxon>
        <taxon>Braconidae</taxon>
        <taxon>Microgastrinae</taxon>
        <taxon>Cotesia</taxon>
    </lineage>
</organism>
<feature type="domain" description="C2H2-type" evidence="14">
    <location>
        <begin position="626"/>
        <end position="653"/>
    </location>
</feature>
<evidence type="ECO:0000256" key="6">
    <source>
        <dbReference type="ARBA" id="ARBA00022833"/>
    </source>
</evidence>
<evidence type="ECO:0000259" key="16">
    <source>
        <dbReference type="PROSITE" id="PS51915"/>
    </source>
</evidence>
<evidence type="ECO:0000256" key="4">
    <source>
        <dbReference type="ARBA" id="ARBA00022737"/>
    </source>
</evidence>
<dbReference type="FunFam" id="3.30.160.60:FF:000100">
    <property type="entry name" value="Zinc finger 45-like"/>
    <property type="match status" value="1"/>
</dbReference>
<dbReference type="GO" id="GO:0003690">
    <property type="term" value="F:double-stranded DNA binding"/>
    <property type="evidence" value="ECO:0007669"/>
    <property type="project" value="UniProtKB-ARBA"/>
</dbReference>
<dbReference type="SMART" id="SM00355">
    <property type="entry name" value="ZnF_C2H2"/>
    <property type="match status" value="15"/>
</dbReference>
<feature type="domain" description="THAP-type" evidence="15">
    <location>
        <begin position="1"/>
        <end position="87"/>
    </location>
</feature>
<evidence type="ECO:0000313" key="18">
    <source>
        <dbReference type="Proteomes" id="UP000826195"/>
    </source>
</evidence>
<keyword evidence="4" id="KW-0677">Repeat</keyword>
<feature type="domain" description="C2H2-type" evidence="14">
    <location>
        <begin position="571"/>
        <end position="598"/>
    </location>
</feature>
<feature type="domain" description="C2H2-type" evidence="14">
    <location>
        <begin position="655"/>
        <end position="682"/>
    </location>
</feature>
<evidence type="ECO:0000256" key="12">
    <source>
        <dbReference type="PROSITE-ProRule" id="PRU00309"/>
    </source>
</evidence>
<keyword evidence="3 13" id="KW-0479">Metal-binding</keyword>
<dbReference type="PROSITE" id="PS50157">
    <property type="entry name" value="ZINC_FINGER_C2H2_2"/>
    <property type="match status" value="15"/>
</dbReference>
<feature type="domain" description="C2H2-type" evidence="14">
    <location>
        <begin position="696"/>
        <end position="723"/>
    </location>
</feature>
<evidence type="ECO:0000256" key="5">
    <source>
        <dbReference type="ARBA" id="ARBA00022771"/>
    </source>
</evidence>
<dbReference type="Pfam" id="PF13912">
    <property type="entry name" value="zf-C2H2_6"/>
    <property type="match status" value="2"/>
</dbReference>
<dbReference type="Pfam" id="PF00096">
    <property type="entry name" value="zf-C2H2"/>
    <property type="match status" value="7"/>
</dbReference>
<feature type="domain" description="C2H2-type" evidence="14">
    <location>
        <begin position="540"/>
        <end position="562"/>
    </location>
</feature>
<dbReference type="AlphaFoldDB" id="A0AAV7J6N8"/>
<accession>A0AAV7J6N8</accession>
<evidence type="ECO:0000256" key="7">
    <source>
        <dbReference type="ARBA" id="ARBA00023015"/>
    </source>
</evidence>
<evidence type="ECO:0000256" key="13">
    <source>
        <dbReference type="PROSITE-ProRule" id="PRU01263"/>
    </source>
</evidence>
<keyword evidence="10" id="KW-0539">Nucleus</keyword>
<comment type="similarity">
    <text evidence="2">Belongs to the krueppel C2H2-type zinc-finger protein family.</text>
</comment>
<feature type="domain" description="ZAD" evidence="16">
    <location>
        <begin position="203"/>
        <end position="278"/>
    </location>
</feature>
<feature type="domain" description="C2H2-type" evidence="14">
    <location>
        <begin position="866"/>
        <end position="889"/>
    </location>
</feature>
<name>A0AAV7J6N8_COTGL</name>
<evidence type="ECO:0000256" key="1">
    <source>
        <dbReference type="ARBA" id="ARBA00004123"/>
    </source>
</evidence>
<evidence type="ECO:0000256" key="2">
    <source>
        <dbReference type="ARBA" id="ARBA00006991"/>
    </source>
</evidence>
<dbReference type="EMBL" id="JAHXZJ010000001">
    <property type="protein sequence ID" value="KAH0568470.1"/>
    <property type="molecule type" value="Genomic_DNA"/>
</dbReference>
<evidence type="ECO:0000259" key="15">
    <source>
        <dbReference type="PROSITE" id="PS50950"/>
    </source>
</evidence>
<dbReference type="SUPFAM" id="SSF57716">
    <property type="entry name" value="Glucocorticoid receptor-like (DNA-binding domain)"/>
    <property type="match status" value="2"/>
</dbReference>
<evidence type="ECO:0000313" key="17">
    <source>
        <dbReference type="EMBL" id="KAH0568470.1"/>
    </source>
</evidence>
<proteinExistence type="inferred from homology"/>
<keyword evidence="9" id="KW-0804">Transcription</keyword>
<keyword evidence="5 11" id="KW-0863">Zinc-finger</keyword>
<comment type="subcellular location">
    <subcellularLocation>
        <location evidence="1">Nucleus</location>
    </subcellularLocation>
</comment>
<protein>
    <submittedName>
        <fullName evidence="17">Uncharacterized protein</fullName>
    </submittedName>
</protein>
<dbReference type="GO" id="GO:0005634">
    <property type="term" value="C:nucleus"/>
    <property type="evidence" value="ECO:0007669"/>
    <property type="project" value="UniProtKB-SubCell"/>
</dbReference>
<dbReference type="SMART" id="SM00868">
    <property type="entry name" value="zf-AD"/>
    <property type="match status" value="1"/>
</dbReference>
<feature type="domain" description="C2H2-type" evidence="14">
    <location>
        <begin position="599"/>
        <end position="626"/>
    </location>
</feature>
<feature type="binding site" evidence="13">
    <location>
        <position position="251"/>
    </location>
    <ligand>
        <name>Zn(2+)</name>
        <dbReference type="ChEBI" id="CHEBI:29105"/>
    </ligand>
</feature>
<feature type="domain" description="C2H2-type" evidence="14">
    <location>
        <begin position="725"/>
        <end position="753"/>
    </location>
</feature>
<dbReference type="Gene3D" id="3.40.1800.20">
    <property type="match status" value="1"/>
</dbReference>
<dbReference type="SMART" id="SM00980">
    <property type="entry name" value="THAP"/>
    <property type="match status" value="1"/>
</dbReference>
<dbReference type="FunFam" id="3.30.160.60:FF:000624">
    <property type="entry name" value="zinc finger protein 697"/>
    <property type="match status" value="3"/>
</dbReference>
<dbReference type="Pfam" id="PF07776">
    <property type="entry name" value="zf-AD"/>
    <property type="match status" value="1"/>
</dbReference>
<dbReference type="InterPro" id="IPR006612">
    <property type="entry name" value="THAP_Znf"/>
</dbReference>
<evidence type="ECO:0000256" key="9">
    <source>
        <dbReference type="ARBA" id="ARBA00023163"/>
    </source>
</evidence>
<dbReference type="InterPro" id="IPR036236">
    <property type="entry name" value="Znf_C2H2_sf"/>
</dbReference>
<evidence type="ECO:0000259" key="14">
    <source>
        <dbReference type="PROSITE" id="PS50157"/>
    </source>
</evidence>
<feature type="domain" description="C2H2-type" evidence="14">
    <location>
        <begin position="450"/>
        <end position="477"/>
    </location>
</feature>
<feature type="domain" description="C2H2-type" evidence="14">
    <location>
        <begin position="838"/>
        <end position="865"/>
    </location>
</feature>
<feature type="domain" description="C2H2-type" evidence="14">
    <location>
        <begin position="512"/>
        <end position="539"/>
    </location>
</feature>
<keyword evidence="18" id="KW-1185">Reference proteome</keyword>
<dbReference type="FunFam" id="3.30.160.60:FF:001370">
    <property type="entry name" value="Zinc finger protein"/>
    <property type="match status" value="1"/>
</dbReference>
<dbReference type="PROSITE" id="PS50950">
    <property type="entry name" value="ZF_THAP"/>
    <property type="match status" value="1"/>
</dbReference>
<dbReference type="FunFam" id="3.30.160.60:FF:000045">
    <property type="entry name" value="ZFP69 zinc finger protein B"/>
    <property type="match status" value="1"/>
</dbReference>
<dbReference type="PROSITE" id="PS51915">
    <property type="entry name" value="ZAD"/>
    <property type="match status" value="1"/>
</dbReference>
<dbReference type="InterPro" id="IPR013087">
    <property type="entry name" value="Znf_C2H2_type"/>
</dbReference>
<keyword evidence="8 12" id="KW-0238">DNA-binding</keyword>